<dbReference type="InterPro" id="IPR050250">
    <property type="entry name" value="Macrolide_Exporter_MacB"/>
</dbReference>
<evidence type="ECO:0000259" key="8">
    <source>
        <dbReference type="Pfam" id="PF02687"/>
    </source>
</evidence>
<protein>
    <submittedName>
        <fullName evidence="9">ABC transporter permease</fullName>
    </submittedName>
</protein>
<dbReference type="Pfam" id="PF02687">
    <property type="entry name" value="FtsX"/>
    <property type="match status" value="2"/>
</dbReference>
<evidence type="ECO:0000256" key="1">
    <source>
        <dbReference type="ARBA" id="ARBA00004651"/>
    </source>
</evidence>
<evidence type="ECO:0000256" key="4">
    <source>
        <dbReference type="ARBA" id="ARBA00022989"/>
    </source>
</evidence>
<evidence type="ECO:0000313" key="10">
    <source>
        <dbReference type="Proteomes" id="UP000236197"/>
    </source>
</evidence>
<evidence type="ECO:0000256" key="2">
    <source>
        <dbReference type="ARBA" id="ARBA00022475"/>
    </source>
</evidence>
<feature type="domain" description="ABC3 transporter permease C-terminal" evidence="8">
    <location>
        <begin position="319"/>
        <end position="443"/>
    </location>
</feature>
<sequence length="972" mass="102066">MGIFTRFTLRSLARNRVRTAVTVAGIALSTALMTAVLTSVGSMQAALLERTVADEGSWHIFTTDVSDEALNALEADGRTSDIATFEELGSARLSEEESYTYGEFVAVRTLPEEAKGSFNPDGQPLAIMPELVEGRMPEAADEIVLPDYARGAELGADGEGGARTSGPLAVGSMLSLDLGTRLYDDGSGEPVVLSSVDEWLHSVEQGTGTVNEELGDVSERTYRVVGFYERQSPFTGNNFTAAYSSIVALTTPDETEGALTGAYVRTQGIGSLEDMQALMVEATGVENDASTHFHTNIFRYLGVSDDRPIWGTLWSIAAVLALVIVVASVSLIYNAFAISVAERTRQFGLLASLGASKRQLRRTVVTEALVLGIVGVPLGLALGVAGTAGAFAVSQEAFVSIVGSGSGVPVQVDPLMLAAAAALSFATLAVSAWVPALRASRVSAVDAIRQTQDVRLSKHAIRSSAAGASSGNLVKLGFAGRIFGMPGFVAHRNLSRSASRGRTVVASLAVSVVLIVATGSLAAAMSPIADRAGRGGAASEADIIVSAHVEPTATGMVDDLSDHGEDLDRFLDETRSIEGLEFLGSTRQGQAEGIIPATMITPEAKGVRERIDAERNADFVPPSFGEQGDYYGSVSLFYLDDASWRALVAELGLDEIEYTDPDNVRALGLNTFQETLMDGTYVSAVPFASTGSIDLYAIDRPEGFAFMGILDSAEGPLVSYMNVVDPKAPAQTVPLDDVATPIPIEVGALADEEPDALGAVGASGQFPALILPESAAAFNGDYQTSPFTYSFAGFSFKASDHAKAAEELEKMAAGFEGVSINVSDLAESARQDRLVMQAVQLFVMCFSIIMALIAVANVFNTLANSIILRTREFAVLKSVGMGNRAFARMLTYECVSYAVRGLLIGLAAAAAVAWALHQATAMTFAGTTFSLPWSYVGAAVGVVLAVLALSVAYALARARAGSIVEALRDDAI</sequence>
<feature type="transmembrane region" description="Helical" evidence="7">
    <location>
        <begin position="936"/>
        <end position="956"/>
    </location>
</feature>
<keyword evidence="10" id="KW-1185">Reference proteome</keyword>
<organism evidence="9 10">
    <name type="scientific">Enteroscipio rubneri</name>
    <dbReference type="NCBI Taxonomy" id="2070686"/>
    <lineage>
        <taxon>Bacteria</taxon>
        <taxon>Bacillati</taxon>
        <taxon>Actinomycetota</taxon>
        <taxon>Coriobacteriia</taxon>
        <taxon>Eggerthellales</taxon>
        <taxon>Eggerthellaceae</taxon>
        <taxon>Enteroscipio</taxon>
    </lineage>
</organism>
<feature type="transmembrane region" description="Helical" evidence="7">
    <location>
        <begin position="313"/>
        <end position="336"/>
    </location>
</feature>
<keyword evidence="4 7" id="KW-1133">Transmembrane helix</keyword>
<feature type="transmembrane region" description="Helical" evidence="7">
    <location>
        <begin position="897"/>
        <end position="916"/>
    </location>
</feature>
<dbReference type="InterPro" id="IPR003838">
    <property type="entry name" value="ABC3_permease_C"/>
</dbReference>
<dbReference type="PANTHER" id="PTHR30572">
    <property type="entry name" value="MEMBRANE COMPONENT OF TRANSPORTER-RELATED"/>
    <property type="match status" value="1"/>
</dbReference>
<gene>
    <name evidence="9" type="ORF">C2L71_04345</name>
</gene>
<reference evidence="10" key="1">
    <citation type="submission" date="2018-01" db="EMBL/GenBank/DDBJ databases">
        <title>Rubneribacter badeniensis gen. nov., sp. nov., and Colonibacter rubneri, gen. nov., sp. nov., WGS of new members of the Eggerthellaceae.</title>
        <authorList>
            <person name="Danylec N."/>
            <person name="Stoll D.A."/>
            <person name="Doetsch A."/>
            <person name="Kulling S.E."/>
            <person name="Huch M."/>
        </authorList>
    </citation>
    <scope>NUCLEOTIDE SEQUENCE [LARGE SCALE GENOMIC DNA]</scope>
    <source>
        <strain evidence="10">ResAG-96</strain>
    </source>
</reference>
<comment type="caution">
    <text evidence="9">The sequence shown here is derived from an EMBL/GenBank/DDBJ whole genome shotgun (WGS) entry which is preliminary data.</text>
</comment>
<dbReference type="EMBL" id="PPEK01000003">
    <property type="protein sequence ID" value="PNV68070.1"/>
    <property type="molecule type" value="Genomic_DNA"/>
</dbReference>
<feature type="domain" description="ABC3 transporter permease C-terminal" evidence="8">
    <location>
        <begin position="845"/>
        <end position="960"/>
    </location>
</feature>
<feature type="transmembrane region" description="Helical" evidence="7">
    <location>
        <begin position="414"/>
        <end position="434"/>
    </location>
</feature>
<evidence type="ECO:0000256" key="6">
    <source>
        <dbReference type="ARBA" id="ARBA00038076"/>
    </source>
</evidence>
<evidence type="ECO:0000256" key="3">
    <source>
        <dbReference type="ARBA" id="ARBA00022692"/>
    </source>
</evidence>
<proteinExistence type="inferred from homology"/>
<comment type="similarity">
    <text evidence="6">Belongs to the ABC-4 integral membrane protein family.</text>
</comment>
<dbReference type="RefSeq" id="WP_103264548.1">
    <property type="nucleotide sequence ID" value="NZ_CABMLE010000003.1"/>
</dbReference>
<keyword evidence="3 7" id="KW-0812">Transmembrane</keyword>
<accession>A0A2K2UD39</accession>
<dbReference type="AlphaFoldDB" id="A0A2K2UD39"/>
<dbReference type="OrthoDB" id="9780560at2"/>
<dbReference type="Proteomes" id="UP000236197">
    <property type="component" value="Unassembled WGS sequence"/>
</dbReference>
<dbReference type="GO" id="GO:0022857">
    <property type="term" value="F:transmembrane transporter activity"/>
    <property type="evidence" value="ECO:0007669"/>
    <property type="project" value="TreeGrafter"/>
</dbReference>
<name>A0A2K2UD39_9ACTN</name>
<feature type="transmembrane region" description="Helical" evidence="7">
    <location>
        <begin position="368"/>
        <end position="394"/>
    </location>
</feature>
<keyword evidence="5 7" id="KW-0472">Membrane</keyword>
<comment type="subcellular location">
    <subcellularLocation>
        <location evidence="1">Cell membrane</location>
        <topology evidence="1">Multi-pass membrane protein</topology>
    </subcellularLocation>
</comment>
<evidence type="ECO:0000256" key="5">
    <source>
        <dbReference type="ARBA" id="ARBA00023136"/>
    </source>
</evidence>
<evidence type="ECO:0000313" key="9">
    <source>
        <dbReference type="EMBL" id="PNV68070.1"/>
    </source>
</evidence>
<feature type="transmembrane region" description="Helical" evidence="7">
    <location>
        <begin position="838"/>
        <end position="859"/>
    </location>
</feature>
<feature type="transmembrane region" description="Helical" evidence="7">
    <location>
        <begin position="504"/>
        <end position="525"/>
    </location>
</feature>
<evidence type="ECO:0000256" key="7">
    <source>
        <dbReference type="SAM" id="Phobius"/>
    </source>
</evidence>
<keyword evidence="2" id="KW-1003">Cell membrane</keyword>
<feature type="transmembrane region" description="Helical" evidence="7">
    <location>
        <begin position="20"/>
        <end position="40"/>
    </location>
</feature>
<dbReference type="PANTHER" id="PTHR30572:SF4">
    <property type="entry name" value="ABC TRANSPORTER PERMEASE YTRF"/>
    <property type="match status" value="1"/>
</dbReference>
<dbReference type="GO" id="GO:0005886">
    <property type="term" value="C:plasma membrane"/>
    <property type="evidence" value="ECO:0007669"/>
    <property type="project" value="UniProtKB-SubCell"/>
</dbReference>